<keyword evidence="1" id="KW-1015">Disulfide bond</keyword>
<dbReference type="Gene3D" id="1.10.287.210">
    <property type="match status" value="1"/>
</dbReference>
<dbReference type="Proteomes" id="UP000694555">
    <property type="component" value="Unplaced"/>
</dbReference>
<keyword evidence="2" id="KW-1133">Transmembrane helix</keyword>
<sequence>KMIQGFARMLNFSRVTTCLPLPHTPTQGIPITALPMDIGKNLDWLWNQNKSTIWGEFEWKWPFNNMLNRTSVWSLNCSYAPFCWDNKTLGSHEERKDDRKECYPWRSRQRFSTQPNVKKTPLWNCTNIINCTTGGDLENSWLWLIPSLWHLISAACLCQNYTRPYPPAMGCNTSISYKDLKYSEKSSCRIPQTMGNCDDSPIYAPCQLTWICSDGTIADMLRPIHPGLQCTLGVPSLCPYYSEKFISQGLWHPHIKRSTDNTDWTVFQKLAVWAEGFFGLGIGHLKTRIALSNLTAQVEALADLTKDNFELLDTQVQTASKVALQNRLALDMILRKEQGIVEVTHELQDQMKDTWLGNIFGRIGRVFSGWIVNLLQTLMVIIISIIVACIAVSYKGKLHSDIHNPLRHIS</sequence>
<dbReference type="PANTHER" id="PTHR10424">
    <property type="entry name" value="VIRAL ENVELOPE PROTEIN"/>
    <property type="match status" value="1"/>
</dbReference>
<feature type="transmembrane region" description="Helical" evidence="2">
    <location>
        <begin position="370"/>
        <end position="394"/>
    </location>
</feature>
<protein>
    <submittedName>
        <fullName evidence="3">Uncharacterized protein</fullName>
    </submittedName>
</protein>
<keyword evidence="2" id="KW-0472">Membrane</keyword>
<reference evidence="3" key="1">
    <citation type="submission" date="2025-08" db="UniProtKB">
        <authorList>
            <consortium name="Ensembl"/>
        </authorList>
    </citation>
    <scope>IDENTIFICATION</scope>
</reference>
<dbReference type="Ensembl" id="ENSBJAT00000010805.1">
    <property type="protein sequence ID" value="ENSBJAP00000010507.1"/>
    <property type="gene ID" value="ENSBJAG00000007159.1"/>
</dbReference>
<organism evidence="3 4">
    <name type="scientific">Buteo japonicus</name>
    <dbReference type="NCBI Taxonomy" id="224669"/>
    <lineage>
        <taxon>Eukaryota</taxon>
        <taxon>Metazoa</taxon>
        <taxon>Chordata</taxon>
        <taxon>Craniata</taxon>
        <taxon>Vertebrata</taxon>
        <taxon>Euteleostomi</taxon>
        <taxon>Archelosauria</taxon>
        <taxon>Archosauria</taxon>
        <taxon>Dinosauria</taxon>
        <taxon>Saurischia</taxon>
        <taxon>Theropoda</taxon>
        <taxon>Coelurosauria</taxon>
        <taxon>Aves</taxon>
        <taxon>Neognathae</taxon>
        <taxon>Neoaves</taxon>
        <taxon>Telluraves</taxon>
        <taxon>Accipitrimorphae</taxon>
        <taxon>Accipitriformes</taxon>
        <taxon>Accipitridae</taxon>
        <taxon>Accipitrinae</taxon>
        <taxon>Buteo</taxon>
    </lineage>
</organism>
<keyword evidence="2" id="KW-0812">Transmembrane</keyword>
<evidence type="ECO:0000313" key="4">
    <source>
        <dbReference type="Proteomes" id="UP000694555"/>
    </source>
</evidence>
<dbReference type="AlphaFoldDB" id="A0A8C0B1U5"/>
<evidence type="ECO:0000256" key="1">
    <source>
        <dbReference type="ARBA" id="ARBA00023157"/>
    </source>
</evidence>
<evidence type="ECO:0000313" key="3">
    <source>
        <dbReference type="Ensembl" id="ENSBJAP00000010507.1"/>
    </source>
</evidence>
<name>A0A8C0B1U5_9AVES</name>
<dbReference type="PANTHER" id="PTHR10424:SF73">
    <property type="entry name" value="ENDOGENOUS RETROVIRUS GROUP FC1 ENV POLYPROTEIN-RELATED"/>
    <property type="match status" value="1"/>
</dbReference>
<keyword evidence="4" id="KW-1185">Reference proteome</keyword>
<reference evidence="3" key="2">
    <citation type="submission" date="2025-09" db="UniProtKB">
        <authorList>
            <consortium name="Ensembl"/>
        </authorList>
    </citation>
    <scope>IDENTIFICATION</scope>
</reference>
<dbReference type="SUPFAM" id="SSF58069">
    <property type="entry name" value="Virus ectodomain"/>
    <property type="match status" value="1"/>
</dbReference>
<dbReference type="InterPro" id="IPR018154">
    <property type="entry name" value="TLV/ENV_coat_polyprotein"/>
</dbReference>
<accession>A0A8C0B1U5</accession>
<evidence type="ECO:0000256" key="2">
    <source>
        <dbReference type="SAM" id="Phobius"/>
    </source>
</evidence>
<proteinExistence type="predicted"/>